<comment type="caution">
    <text evidence="2">The sequence shown here is derived from an EMBL/GenBank/DDBJ whole genome shotgun (WGS) entry which is preliminary data.</text>
</comment>
<dbReference type="Proteomes" id="UP000321393">
    <property type="component" value="Unassembled WGS sequence"/>
</dbReference>
<proteinExistence type="predicted"/>
<feature type="region of interest" description="Disordered" evidence="1">
    <location>
        <begin position="143"/>
        <end position="165"/>
    </location>
</feature>
<evidence type="ECO:0000313" key="3">
    <source>
        <dbReference type="Proteomes" id="UP000321393"/>
    </source>
</evidence>
<accession>A0A5A7U5M7</accession>
<evidence type="ECO:0000256" key="1">
    <source>
        <dbReference type="SAM" id="MobiDB-lite"/>
    </source>
</evidence>
<evidence type="ECO:0000313" key="2">
    <source>
        <dbReference type="EMBL" id="KAA0049657.1"/>
    </source>
</evidence>
<dbReference type="OrthoDB" id="1828810at2759"/>
<sequence>MTPRETSVKGFNECREFSFSRRVLRDFSMSHHCVGKSPLNSFQFCKLQNRNREEKKKGEEVVAIVLFCRCSAVVRRRPPSLLSLAAVCHFSYGCVGYPAVMVASVVWRVVRHVTDDFIDDVGSQPLSEDEICDQVLGRRPDYSKGLGWGPKPKARRTASASIQDRNHQALASQVEAMKKMIEDLTRAQQGPPHDP</sequence>
<organism evidence="2 3">
    <name type="scientific">Cucumis melo var. makuwa</name>
    <name type="common">Oriental melon</name>
    <dbReference type="NCBI Taxonomy" id="1194695"/>
    <lineage>
        <taxon>Eukaryota</taxon>
        <taxon>Viridiplantae</taxon>
        <taxon>Streptophyta</taxon>
        <taxon>Embryophyta</taxon>
        <taxon>Tracheophyta</taxon>
        <taxon>Spermatophyta</taxon>
        <taxon>Magnoliopsida</taxon>
        <taxon>eudicotyledons</taxon>
        <taxon>Gunneridae</taxon>
        <taxon>Pentapetalae</taxon>
        <taxon>rosids</taxon>
        <taxon>fabids</taxon>
        <taxon>Cucurbitales</taxon>
        <taxon>Cucurbitaceae</taxon>
        <taxon>Benincaseae</taxon>
        <taxon>Cucumis</taxon>
    </lineage>
</organism>
<name>A0A5A7U5M7_CUCMM</name>
<dbReference type="AlphaFoldDB" id="A0A5A7U5M7"/>
<gene>
    <name evidence="2" type="ORF">E6C27_scaffold163G001280</name>
</gene>
<dbReference type="EMBL" id="SSTE01012141">
    <property type="protein sequence ID" value="KAA0049657.1"/>
    <property type="molecule type" value="Genomic_DNA"/>
</dbReference>
<reference evidence="2 3" key="1">
    <citation type="submission" date="2019-08" db="EMBL/GenBank/DDBJ databases">
        <title>Draft genome sequences of two oriental melons (Cucumis melo L. var makuwa).</title>
        <authorList>
            <person name="Kwon S.-Y."/>
        </authorList>
    </citation>
    <scope>NUCLEOTIDE SEQUENCE [LARGE SCALE GENOMIC DNA]</scope>
    <source>
        <strain evidence="3">cv. SW 3</strain>
        <tissue evidence="2">Leaf</tissue>
    </source>
</reference>
<protein>
    <submittedName>
        <fullName evidence="2">Zinc finger protein ZPR1-like protein</fullName>
    </submittedName>
</protein>